<sequence>MAVRLTEPGVYSLRAADYHADPAPEPSLSNSLIKMLLQKSPRHVQYAHPRLSPNFKPKKVTDAMEDGSILHSLILGTGVPITEVSADNWTSQRAKAARAEARAAGRIPVLSRRLAELHECADAAVEQMMEIEACEPFFDPDARSEVTLLWQLGPLWCRAMADRLAPGGVFFDIKTTSTSVAPADFSRTLEREHATQDVFYRSGGNILAELGLMEAPTAFRFVAIETYEPFCIAVYEAQQTLIEAATTDVHRATATWARCLLNNDWPGYGKEINRVEASVGRMIRAEEAKLDWKMAA</sequence>
<protein>
    <recommendedName>
        <fullName evidence="1">Putative exodeoxyribonuclease 8 PDDEXK-like domain-containing protein</fullName>
    </recommendedName>
</protein>
<dbReference type="AlphaFoldDB" id="A0A5M6INY5"/>
<evidence type="ECO:0000313" key="2">
    <source>
        <dbReference type="EMBL" id="KAA5609697.1"/>
    </source>
</evidence>
<proteinExistence type="predicted"/>
<evidence type="ECO:0000259" key="1">
    <source>
        <dbReference type="Pfam" id="PF12684"/>
    </source>
</evidence>
<organism evidence="2 3">
    <name type="scientific">Rhodovastum atsumiense</name>
    <dbReference type="NCBI Taxonomy" id="504468"/>
    <lineage>
        <taxon>Bacteria</taxon>
        <taxon>Pseudomonadati</taxon>
        <taxon>Pseudomonadota</taxon>
        <taxon>Alphaproteobacteria</taxon>
        <taxon>Acetobacterales</taxon>
        <taxon>Acetobacteraceae</taxon>
        <taxon>Rhodovastum</taxon>
    </lineage>
</organism>
<evidence type="ECO:0000313" key="3">
    <source>
        <dbReference type="Proteomes" id="UP000325255"/>
    </source>
</evidence>
<dbReference type="Proteomes" id="UP000325255">
    <property type="component" value="Unassembled WGS sequence"/>
</dbReference>
<keyword evidence="3" id="KW-1185">Reference proteome</keyword>
<name>A0A5M6INY5_9PROT</name>
<dbReference type="InterPro" id="IPR024432">
    <property type="entry name" value="Put_RecE_PDDEXK-like_dom"/>
</dbReference>
<dbReference type="EMBL" id="VWPK01000046">
    <property type="protein sequence ID" value="KAA5609697.1"/>
    <property type="molecule type" value="Genomic_DNA"/>
</dbReference>
<reference evidence="2 3" key="1">
    <citation type="submission" date="2019-09" db="EMBL/GenBank/DDBJ databases">
        <title>Genome sequence of Rhodovastum atsumiense, a diverse member of the Acetobacteraceae family of non-sulfur purple photosynthetic bacteria.</title>
        <authorList>
            <person name="Meyer T."/>
            <person name="Kyndt J."/>
        </authorList>
    </citation>
    <scope>NUCLEOTIDE SEQUENCE [LARGE SCALE GENOMIC DNA]</scope>
    <source>
        <strain evidence="2 3">DSM 21279</strain>
    </source>
</reference>
<dbReference type="OrthoDB" id="3292504at2"/>
<dbReference type="Gene3D" id="3.90.320.10">
    <property type="match status" value="1"/>
</dbReference>
<feature type="domain" description="Putative exodeoxyribonuclease 8 PDDEXK-like" evidence="1">
    <location>
        <begin position="54"/>
        <end position="273"/>
    </location>
</feature>
<gene>
    <name evidence="2" type="ORF">F1189_23340</name>
</gene>
<dbReference type="Pfam" id="PF12684">
    <property type="entry name" value="DUF3799"/>
    <property type="match status" value="1"/>
</dbReference>
<accession>A0A5M6INY5</accession>
<comment type="caution">
    <text evidence="2">The sequence shown here is derived from an EMBL/GenBank/DDBJ whole genome shotgun (WGS) entry which is preliminary data.</text>
</comment>
<dbReference type="RefSeq" id="WP_150043353.1">
    <property type="nucleotide sequence ID" value="NZ_OW485608.1"/>
</dbReference>
<dbReference type="InterPro" id="IPR011604">
    <property type="entry name" value="PDDEXK-like_dom_sf"/>
</dbReference>